<evidence type="ECO:0000313" key="3">
    <source>
        <dbReference type="EnsemblPlants" id="KRH04567"/>
    </source>
</evidence>
<reference evidence="2" key="3">
    <citation type="submission" date="2018-07" db="EMBL/GenBank/DDBJ databases">
        <title>WGS assembly of Glycine max.</title>
        <authorList>
            <person name="Schmutz J."/>
            <person name="Cannon S."/>
            <person name="Schlueter J."/>
            <person name="Ma J."/>
            <person name="Mitros T."/>
            <person name="Nelson W."/>
            <person name="Hyten D."/>
            <person name="Song Q."/>
            <person name="Thelen J."/>
            <person name="Cheng J."/>
            <person name="Xu D."/>
            <person name="Hellsten U."/>
            <person name="May G."/>
            <person name="Yu Y."/>
            <person name="Sakurai T."/>
            <person name="Umezawa T."/>
            <person name="Bhattacharyya M."/>
            <person name="Sandhu D."/>
            <person name="Valliyodan B."/>
            <person name="Lindquist E."/>
            <person name="Peto M."/>
            <person name="Grant D."/>
            <person name="Shu S."/>
            <person name="Goodstein D."/>
            <person name="Barry K."/>
            <person name="Futrell-Griggs M."/>
            <person name="Abernathy B."/>
            <person name="Du J."/>
            <person name="Tian Z."/>
            <person name="Zhu L."/>
            <person name="Gill N."/>
            <person name="Joshi T."/>
            <person name="Libault M."/>
            <person name="Sethuraman A."/>
            <person name="Zhang X."/>
            <person name="Shinozaki K."/>
            <person name="Nguyen H."/>
            <person name="Wing R."/>
            <person name="Cregan P."/>
            <person name="Specht J."/>
            <person name="Grimwood J."/>
            <person name="Rokhsar D."/>
            <person name="Stacey G."/>
            <person name="Shoemaker R."/>
            <person name="Jackson S."/>
        </authorList>
    </citation>
    <scope>NUCLEOTIDE SEQUENCE</scope>
    <source>
        <tissue evidence="2">Callus</tissue>
    </source>
</reference>
<dbReference type="InParanoid" id="A0A0R0FE96"/>
<proteinExistence type="predicted"/>
<evidence type="ECO:0000256" key="1">
    <source>
        <dbReference type="SAM" id="MobiDB-lite"/>
    </source>
</evidence>
<protein>
    <submittedName>
        <fullName evidence="2 3">Uncharacterized protein</fullName>
    </submittedName>
</protein>
<reference evidence="2 3" key="1">
    <citation type="journal article" date="2010" name="Nature">
        <title>Genome sequence of the palaeopolyploid soybean.</title>
        <authorList>
            <person name="Schmutz J."/>
            <person name="Cannon S.B."/>
            <person name="Schlueter J."/>
            <person name="Ma J."/>
            <person name="Mitros T."/>
            <person name="Nelson W."/>
            <person name="Hyten D.L."/>
            <person name="Song Q."/>
            <person name="Thelen J.J."/>
            <person name="Cheng J."/>
            <person name="Xu D."/>
            <person name="Hellsten U."/>
            <person name="May G.D."/>
            <person name="Yu Y."/>
            <person name="Sakurai T."/>
            <person name="Umezawa T."/>
            <person name="Bhattacharyya M.K."/>
            <person name="Sandhu D."/>
            <person name="Valliyodan B."/>
            <person name="Lindquist E."/>
            <person name="Peto M."/>
            <person name="Grant D."/>
            <person name="Shu S."/>
            <person name="Goodstein D."/>
            <person name="Barry K."/>
            <person name="Futrell-Griggs M."/>
            <person name="Abernathy B."/>
            <person name="Du J."/>
            <person name="Tian Z."/>
            <person name="Zhu L."/>
            <person name="Gill N."/>
            <person name="Joshi T."/>
            <person name="Libault M."/>
            <person name="Sethuraman A."/>
            <person name="Zhang X.-C."/>
            <person name="Shinozaki K."/>
            <person name="Nguyen H.T."/>
            <person name="Wing R.A."/>
            <person name="Cregan P."/>
            <person name="Specht J."/>
            <person name="Grimwood J."/>
            <person name="Rokhsar D."/>
            <person name="Stacey G."/>
            <person name="Shoemaker R.C."/>
            <person name="Jackson S.A."/>
        </authorList>
    </citation>
    <scope>NUCLEOTIDE SEQUENCE [LARGE SCALE GENOMIC DNA]</scope>
    <source>
        <strain evidence="3">cv. Williams 82</strain>
        <tissue evidence="2">Callus</tissue>
    </source>
</reference>
<gene>
    <name evidence="2" type="ORF">GLYMA_17G170800</name>
</gene>
<sequence>MEAPTRVSTSGRLPLPAKPPRYLQHNFDRSRRQKKRFNKKGEEQEEVCLETVILGLRVLFVFVVQQNLRLLIS</sequence>
<feature type="compositionally biased region" description="Polar residues" evidence="1">
    <location>
        <begin position="1"/>
        <end position="11"/>
    </location>
</feature>
<evidence type="ECO:0000313" key="4">
    <source>
        <dbReference type="Proteomes" id="UP000008827"/>
    </source>
</evidence>
<keyword evidence="4" id="KW-1185">Reference proteome</keyword>
<accession>A0A0R0FE96</accession>
<dbReference type="AlphaFoldDB" id="A0A0R0FE96"/>
<dbReference type="Gramene" id="KRH04567">
    <property type="protein sequence ID" value="KRH04567"/>
    <property type="gene ID" value="GLYMA_17G170800"/>
</dbReference>
<dbReference type="Proteomes" id="UP000008827">
    <property type="component" value="Chromosome 17"/>
</dbReference>
<reference evidence="3" key="2">
    <citation type="submission" date="2018-02" db="UniProtKB">
        <authorList>
            <consortium name="EnsemblPlants"/>
        </authorList>
    </citation>
    <scope>IDENTIFICATION</scope>
    <source>
        <strain evidence="3">Williams 82</strain>
    </source>
</reference>
<organism evidence="2">
    <name type="scientific">Glycine max</name>
    <name type="common">Soybean</name>
    <name type="synonym">Glycine hispida</name>
    <dbReference type="NCBI Taxonomy" id="3847"/>
    <lineage>
        <taxon>Eukaryota</taxon>
        <taxon>Viridiplantae</taxon>
        <taxon>Streptophyta</taxon>
        <taxon>Embryophyta</taxon>
        <taxon>Tracheophyta</taxon>
        <taxon>Spermatophyta</taxon>
        <taxon>Magnoliopsida</taxon>
        <taxon>eudicotyledons</taxon>
        <taxon>Gunneridae</taxon>
        <taxon>Pentapetalae</taxon>
        <taxon>rosids</taxon>
        <taxon>fabids</taxon>
        <taxon>Fabales</taxon>
        <taxon>Fabaceae</taxon>
        <taxon>Papilionoideae</taxon>
        <taxon>50 kb inversion clade</taxon>
        <taxon>NPAAA clade</taxon>
        <taxon>indigoferoid/millettioid clade</taxon>
        <taxon>Phaseoleae</taxon>
        <taxon>Glycine</taxon>
        <taxon>Glycine subgen. Soja</taxon>
    </lineage>
</organism>
<feature type="region of interest" description="Disordered" evidence="1">
    <location>
        <begin position="1"/>
        <end position="40"/>
    </location>
</feature>
<evidence type="ECO:0000313" key="2">
    <source>
        <dbReference type="EMBL" id="KRH04567.1"/>
    </source>
</evidence>
<dbReference type="EMBL" id="CM000850">
    <property type="protein sequence ID" value="KRH04567.1"/>
    <property type="molecule type" value="Genomic_DNA"/>
</dbReference>
<dbReference type="EnsemblPlants" id="KRH04567">
    <property type="protein sequence ID" value="KRH04567"/>
    <property type="gene ID" value="GLYMA_17G170800"/>
</dbReference>
<name>A0A0R0FE96_SOYBN</name>